<dbReference type="InterPro" id="IPR008271">
    <property type="entry name" value="Ser/Thr_kinase_AS"/>
</dbReference>
<dbReference type="PANTHER" id="PTHR47989:SF62">
    <property type="entry name" value="OS05G0423500 PROTEIN"/>
    <property type="match status" value="1"/>
</dbReference>
<evidence type="ECO:0000256" key="8">
    <source>
        <dbReference type="ARBA" id="ARBA00022777"/>
    </source>
</evidence>
<feature type="chain" id="PRO_5014193083" description="non-specific serine/threonine protein kinase" evidence="19">
    <location>
        <begin position="26"/>
        <end position="632"/>
    </location>
</feature>
<dbReference type="FunFam" id="3.30.200.20:FF:000390">
    <property type="entry name" value="probable LRR receptor-like serine/threonine-protein kinase RKF3"/>
    <property type="match status" value="1"/>
</dbReference>
<organism evidence="21 22">
    <name type="scientific">Apostasia shenzhenica</name>
    <dbReference type="NCBI Taxonomy" id="1088818"/>
    <lineage>
        <taxon>Eukaryota</taxon>
        <taxon>Viridiplantae</taxon>
        <taxon>Streptophyta</taxon>
        <taxon>Embryophyta</taxon>
        <taxon>Tracheophyta</taxon>
        <taxon>Spermatophyta</taxon>
        <taxon>Magnoliopsida</taxon>
        <taxon>Liliopsida</taxon>
        <taxon>Asparagales</taxon>
        <taxon>Orchidaceae</taxon>
        <taxon>Apostasioideae</taxon>
        <taxon>Apostasia</taxon>
    </lineage>
</organism>
<keyword evidence="5 18" id="KW-0812">Transmembrane</keyword>
<keyword evidence="3" id="KW-0723">Serine/threonine-protein kinase</keyword>
<dbReference type="InterPro" id="IPR017441">
    <property type="entry name" value="Protein_kinase_ATP_BS"/>
</dbReference>
<feature type="binding site" evidence="16">
    <location>
        <position position="328"/>
    </location>
    <ligand>
        <name>ATP</name>
        <dbReference type="ChEBI" id="CHEBI:30616"/>
    </ligand>
</feature>
<feature type="signal peptide" evidence="19">
    <location>
        <begin position="1"/>
        <end position="25"/>
    </location>
</feature>
<dbReference type="PROSITE" id="PS00108">
    <property type="entry name" value="PROTEIN_KINASE_ST"/>
    <property type="match status" value="1"/>
</dbReference>
<comment type="catalytic activity">
    <reaction evidence="14">
        <text>L-threonyl-[protein] + ATP = O-phospho-L-threonyl-[protein] + ADP + H(+)</text>
        <dbReference type="Rhea" id="RHEA:46608"/>
        <dbReference type="Rhea" id="RHEA-COMP:11060"/>
        <dbReference type="Rhea" id="RHEA-COMP:11605"/>
        <dbReference type="ChEBI" id="CHEBI:15378"/>
        <dbReference type="ChEBI" id="CHEBI:30013"/>
        <dbReference type="ChEBI" id="CHEBI:30616"/>
        <dbReference type="ChEBI" id="CHEBI:61977"/>
        <dbReference type="ChEBI" id="CHEBI:456216"/>
        <dbReference type="EC" id="2.7.11.1"/>
    </reaction>
</comment>
<keyword evidence="9 16" id="KW-0067">ATP-binding</keyword>
<dbReference type="InterPro" id="IPR000719">
    <property type="entry name" value="Prot_kinase_dom"/>
</dbReference>
<evidence type="ECO:0000256" key="13">
    <source>
        <dbReference type="ARBA" id="ARBA00023180"/>
    </source>
</evidence>
<evidence type="ECO:0000256" key="18">
    <source>
        <dbReference type="SAM" id="Phobius"/>
    </source>
</evidence>
<evidence type="ECO:0000313" key="21">
    <source>
        <dbReference type="EMBL" id="PKA59343.1"/>
    </source>
</evidence>
<dbReference type="OrthoDB" id="780646at2759"/>
<dbReference type="EC" id="2.7.11.1" evidence="2"/>
<dbReference type="Pfam" id="PF19160">
    <property type="entry name" value="SPARK"/>
    <property type="match status" value="1"/>
</dbReference>
<keyword evidence="4 21" id="KW-0808">Transferase</keyword>
<dbReference type="SUPFAM" id="SSF56112">
    <property type="entry name" value="Protein kinase-like (PK-like)"/>
    <property type="match status" value="1"/>
</dbReference>
<keyword evidence="6 19" id="KW-0732">Signal</keyword>
<feature type="transmembrane region" description="Helical" evidence="18">
    <location>
        <begin position="224"/>
        <end position="249"/>
    </location>
</feature>
<keyword evidence="11 18" id="KW-0472">Membrane</keyword>
<evidence type="ECO:0000256" key="7">
    <source>
        <dbReference type="ARBA" id="ARBA00022741"/>
    </source>
</evidence>
<keyword evidence="13" id="KW-0325">Glycoprotein</keyword>
<comment type="catalytic activity">
    <reaction evidence="15">
        <text>L-seryl-[protein] + ATP = O-phospho-L-seryl-[protein] + ADP + H(+)</text>
        <dbReference type="Rhea" id="RHEA:17989"/>
        <dbReference type="Rhea" id="RHEA-COMP:9863"/>
        <dbReference type="Rhea" id="RHEA-COMP:11604"/>
        <dbReference type="ChEBI" id="CHEBI:15378"/>
        <dbReference type="ChEBI" id="CHEBI:29999"/>
        <dbReference type="ChEBI" id="CHEBI:30616"/>
        <dbReference type="ChEBI" id="CHEBI:83421"/>
        <dbReference type="ChEBI" id="CHEBI:456216"/>
        <dbReference type="EC" id="2.7.11.1"/>
    </reaction>
</comment>
<dbReference type="InterPro" id="IPR011009">
    <property type="entry name" value="Kinase-like_dom_sf"/>
</dbReference>
<feature type="region of interest" description="Disordered" evidence="17">
    <location>
        <begin position="599"/>
        <end position="632"/>
    </location>
</feature>
<dbReference type="GO" id="GO:0016020">
    <property type="term" value="C:membrane"/>
    <property type="evidence" value="ECO:0007669"/>
    <property type="project" value="UniProtKB-SubCell"/>
</dbReference>
<evidence type="ECO:0000256" key="12">
    <source>
        <dbReference type="ARBA" id="ARBA00023170"/>
    </source>
</evidence>
<evidence type="ECO:0000256" key="11">
    <source>
        <dbReference type="ARBA" id="ARBA00023136"/>
    </source>
</evidence>
<evidence type="ECO:0000256" key="17">
    <source>
        <dbReference type="SAM" id="MobiDB-lite"/>
    </source>
</evidence>
<evidence type="ECO:0000256" key="6">
    <source>
        <dbReference type="ARBA" id="ARBA00022729"/>
    </source>
</evidence>
<dbReference type="InterPro" id="IPR001245">
    <property type="entry name" value="Ser-Thr/Tyr_kinase_cat_dom"/>
</dbReference>
<gene>
    <name evidence="21" type="primary">RKF3</name>
    <name evidence="21" type="ORF">AXF42_Ash001437</name>
</gene>
<evidence type="ECO:0000313" key="22">
    <source>
        <dbReference type="Proteomes" id="UP000236161"/>
    </source>
</evidence>
<evidence type="ECO:0000256" key="16">
    <source>
        <dbReference type="PROSITE-ProRule" id="PRU10141"/>
    </source>
</evidence>
<dbReference type="AlphaFoldDB" id="A0A2I0AUW2"/>
<evidence type="ECO:0000256" key="1">
    <source>
        <dbReference type="ARBA" id="ARBA00004479"/>
    </source>
</evidence>
<dbReference type="Gene3D" id="1.10.510.10">
    <property type="entry name" value="Transferase(Phosphotransferase) domain 1"/>
    <property type="match status" value="1"/>
</dbReference>
<reference evidence="21 22" key="1">
    <citation type="journal article" date="2017" name="Nature">
        <title>The Apostasia genome and the evolution of orchids.</title>
        <authorList>
            <person name="Zhang G.Q."/>
            <person name="Liu K.W."/>
            <person name="Li Z."/>
            <person name="Lohaus R."/>
            <person name="Hsiao Y.Y."/>
            <person name="Niu S.C."/>
            <person name="Wang J.Y."/>
            <person name="Lin Y.C."/>
            <person name="Xu Q."/>
            <person name="Chen L.J."/>
            <person name="Yoshida K."/>
            <person name="Fujiwara S."/>
            <person name="Wang Z.W."/>
            <person name="Zhang Y.Q."/>
            <person name="Mitsuda N."/>
            <person name="Wang M."/>
            <person name="Liu G.H."/>
            <person name="Pecoraro L."/>
            <person name="Huang H.X."/>
            <person name="Xiao X.J."/>
            <person name="Lin M."/>
            <person name="Wu X.Y."/>
            <person name="Wu W.L."/>
            <person name="Chen Y.Y."/>
            <person name="Chang S.B."/>
            <person name="Sakamoto S."/>
            <person name="Ohme-Takagi M."/>
            <person name="Yagi M."/>
            <person name="Zeng S.J."/>
            <person name="Shen C.Y."/>
            <person name="Yeh C.M."/>
            <person name="Luo Y.B."/>
            <person name="Tsai W.C."/>
            <person name="Van de Peer Y."/>
            <person name="Liu Z.J."/>
        </authorList>
    </citation>
    <scope>NUCLEOTIDE SEQUENCE [LARGE SCALE GENOMIC DNA]</scope>
    <source>
        <strain evidence="22">cv. Shenzhen</strain>
        <tissue evidence="21">Stem</tissue>
    </source>
</reference>
<evidence type="ECO:0000256" key="5">
    <source>
        <dbReference type="ARBA" id="ARBA00022692"/>
    </source>
</evidence>
<feature type="domain" description="Protein kinase" evidence="20">
    <location>
        <begin position="300"/>
        <end position="561"/>
    </location>
</feature>
<evidence type="ECO:0000256" key="14">
    <source>
        <dbReference type="ARBA" id="ARBA00047899"/>
    </source>
</evidence>
<keyword evidence="12 21" id="KW-0675">Receptor</keyword>
<proteinExistence type="predicted"/>
<dbReference type="STRING" id="1088818.A0A2I0AUW2"/>
<evidence type="ECO:0000259" key="20">
    <source>
        <dbReference type="PROSITE" id="PS50011"/>
    </source>
</evidence>
<evidence type="ECO:0000256" key="9">
    <source>
        <dbReference type="ARBA" id="ARBA00022840"/>
    </source>
</evidence>
<comment type="subcellular location">
    <subcellularLocation>
        <location evidence="1">Membrane</location>
        <topology evidence="1">Single-pass type I membrane protein</topology>
    </subcellularLocation>
</comment>
<dbReference type="PROSITE" id="PS00107">
    <property type="entry name" value="PROTEIN_KINASE_ATP"/>
    <property type="match status" value="1"/>
</dbReference>
<keyword evidence="8 21" id="KW-0418">Kinase</keyword>
<keyword evidence="7 16" id="KW-0547">Nucleotide-binding</keyword>
<dbReference type="Proteomes" id="UP000236161">
    <property type="component" value="Unassembled WGS sequence"/>
</dbReference>
<evidence type="ECO:0000256" key="3">
    <source>
        <dbReference type="ARBA" id="ARBA00022527"/>
    </source>
</evidence>
<keyword evidence="22" id="KW-1185">Reference proteome</keyword>
<dbReference type="GO" id="GO:0004674">
    <property type="term" value="F:protein serine/threonine kinase activity"/>
    <property type="evidence" value="ECO:0007669"/>
    <property type="project" value="UniProtKB-KW"/>
</dbReference>
<evidence type="ECO:0000256" key="15">
    <source>
        <dbReference type="ARBA" id="ARBA00048679"/>
    </source>
</evidence>
<evidence type="ECO:0000256" key="2">
    <source>
        <dbReference type="ARBA" id="ARBA00012513"/>
    </source>
</evidence>
<dbReference type="EMBL" id="KZ451950">
    <property type="protein sequence ID" value="PKA59343.1"/>
    <property type="molecule type" value="Genomic_DNA"/>
</dbReference>
<sequence>MKRLERVYLILCIIVLVLHPPPAISQNSPSTICPLNFSIAEPYVSSAASSPPSDLCAFSRQILHLVESDFLLTSNLFVPPSPSAASCWSALSSLLTPLSISLPSSCGFSTLSISAPCMNISSRADFAAVIPTASLADLNRSCDRPLSSSSFCTACTTTLDRIKASYLPGPDVSNVTDCASYPFIYAAAAANRFGPRDPSNANCLFFLPFPSSSSPTSSGSGSSAALPAGIAGGACALVFLAAFCACYFLHRRRHRRRGRLRKQRLMLTRPEGDRLQGSIGASTTLIKFSFDEIRLATMNFSRENIIGHGGYGNVYKGILKDGSEVAVKRFKNCSTAGDGSFVHEVEVIASVRHVNLVALRGYCTATTSMEGHQRIIVCELMPNGSLHDHLFGFAGQKLSWPARQKIAAGTARGLAYLHHSSQPAIIHRDIKASNILLDENFEAKLADFGLARYAPEGVSHVSTRVAGTLGYVAPEYALYGQLTEKSDVFSYGVVMLELLSGKKALITKEDGQNWLVTDWAWSLVKKGETLDVIDEEMEELGPKEVMEKYVLVAVLCSHPLLHARPTMDQVVKILESDLSVPSIPDRPLSIIANKDDIERSMSSSSSGQFFSPGYKPYSLRRDESPIEGSEIL</sequence>
<dbReference type="CDD" id="cd14066">
    <property type="entry name" value="STKc_IRAK"/>
    <property type="match status" value="1"/>
</dbReference>
<protein>
    <recommendedName>
        <fullName evidence="2">non-specific serine/threonine protein kinase</fullName>
        <ecNumber evidence="2">2.7.11.1</ecNumber>
    </recommendedName>
</protein>
<dbReference type="InterPro" id="IPR043891">
    <property type="entry name" value="SPARK"/>
</dbReference>
<dbReference type="PROSITE" id="PS50011">
    <property type="entry name" value="PROTEIN_KINASE_DOM"/>
    <property type="match status" value="1"/>
</dbReference>
<dbReference type="Gene3D" id="3.30.200.20">
    <property type="entry name" value="Phosphorylase Kinase, domain 1"/>
    <property type="match status" value="1"/>
</dbReference>
<evidence type="ECO:0000256" key="19">
    <source>
        <dbReference type="SAM" id="SignalP"/>
    </source>
</evidence>
<keyword evidence="10 18" id="KW-1133">Transmembrane helix</keyword>
<name>A0A2I0AUW2_9ASPA</name>
<dbReference type="PANTHER" id="PTHR47989">
    <property type="entry name" value="OS01G0750732 PROTEIN"/>
    <property type="match status" value="1"/>
</dbReference>
<evidence type="ECO:0000256" key="10">
    <source>
        <dbReference type="ARBA" id="ARBA00022989"/>
    </source>
</evidence>
<dbReference type="SMART" id="SM00220">
    <property type="entry name" value="S_TKc"/>
    <property type="match status" value="1"/>
</dbReference>
<dbReference type="Pfam" id="PF07714">
    <property type="entry name" value="PK_Tyr_Ser-Thr"/>
    <property type="match status" value="1"/>
</dbReference>
<accession>A0A2I0AUW2</accession>
<dbReference type="GO" id="GO:0005524">
    <property type="term" value="F:ATP binding"/>
    <property type="evidence" value="ECO:0007669"/>
    <property type="project" value="UniProtKB-UniRule"/>
</dbReference>
<dbReference type="GO" id="GO:0106310">
    <property type="term" value="F:protein serine kinase activity"/>
    <property type="evidence" value="ECO:0007669"/>
    <property type="project" value="RHEA"/>
</dbReference>
<dbReference type="FunFam" id="1.10.510.10:FF:000287">
    <property type="entry name" value="probable LRR receptor-like serine/threonine-protein kinase RKF3"/>
    <property type="match status" value="1"/>
</dbReference>
<evidence type="ECO:0000256" key="4">
    <source>
        <dbReference type="ARBA" id="ARBA00022679"/>
    </source>
</evidence>